<dbReference type="GO" id="GO:0048568">
    <property type="term" value="P:embryonic organ development"/>
    <property type="evidence" value="ECO:0007669"/>
    <property type="project" value="UniProtKB-ARBA"/>
</dbReference>
<keyword evidence="4 16" id="KW-0812">Transmembrane</keyword>
<dbReference type="GO" id="GO:0005886">
    <property type="term" value="C:plasma membrane"/>
    <property type="evidence" value="ECO:0007669"/>
    <property type="project" value="UniProtKB-ARBA"/>
</dbReference>
<dbReference type="FunFam" id="2.10.25.10:FF:000824">
    <property type="entry name" value="Delta-like protein"/>
    <property type="match status" value="1"/>
</dbReference>
<feature type="domain" description="EGF-like" evidence="19">
    <location>
        <begin position="323"/>
        <end position="356"/>
    </location>
</feature>
<dbReference type="FunFam" id="2.10.25.10:FF:000122">
    <property type="entry name" value="Protein crumbs homolog 2"/>
    <property type="match status" value="1"/>
</dbReference>
<dbReference type="InterPro" id="IPR056986">
    <property type="entry name" value="JAG1_1/2_dom"/>
</dbReference>
<evidence type="ECO:0000256" key="16">
    <source>
        <dbReference type="RuleBase" id="RU280815"/>
    </source>
</evidence>
<feature type="domain" description="EGF-like" evidence="19">
    <location>
        <begin position="429"/>
        <end position="465"/>
    </location>
</feature>
<feature type="domain" description="EGF-like" evidence="19">
    <location>
        <begin position="542"/>
        <end position="578"/>
    </location>
</feature>
<feature type="disulfide bond" evidence="15">
    <location>
        <begin position="280"/>
        <end position="289"/>
    </location>
</feature>
<evidence type="ECO:0000256" key="13">
    <source>
        <dbReference type="ARBA" id="ARBA00023180"/>
    </source>
</evidence>
<evidence type="ECO:0000256" key="8">
    <source>
        <dbReference type="ARBA" id="ARBA00022843"/>
    </source>
</evidence>
<dbReference type="GO" id="GO:0061008">
    <property type="term" value="P:hepaticobiliary system development"/>
    <property type="evidence" value="ECO:0007669"/>
    <property type="project" value="UniProtKB-ARBA"/>
</dbReference>
<dbReference type="Pfam" id="PF07657">
    <property type="entry name" value="MNNL"/>
    <property type="match status" value="1"/>
</dbReference>
<dbReference type="GO" id="GO:0060218">
    <property type="term" value="P:hematopoietic stem cell differentiation"/>
    <property type="evidence" value="ECO:0007669"/>
    <property type="project" value="UniProtKB-ARBA"/>
</dbReference>
<dbReference type="GO" id="GO:0090596">
    <property type="term" value="P:sensory organ morphogenesis"/>
    <property type="evidence" value="ECO:0007669"/>
    <property type="project" value="UniProtKB-ARBA"/>
</dbReference>
<evidence type="ECO:0000259" key="19">
    <source>
        <dbReference type="PROSITE" id="PS50026"/>
    </source>
</evidence>
<dbReference type="InterPro" id="IPR000152">
    <property type="entry name" value="EGF-type_Asp/Asn_hydroxyl_site"/>
</dbReference>
<feature type="domain" description="EGF-like" evidence="19">
    <location>
        <begin position="684"/>
        <end position="720"/>
    </location>
</feature>
<accession>A0A3N0YTZ5</accession>
<evidence type="ECO:0000256" key="5">
    <source>
        <dbReference type="ARBA" id="ARBA00022729"/>
    </source>
</evidence>
<feature type="region of interest" description="Disordered" evidence="17">
    <location>
        <begin position="1225"/>
        <end position="1286"/>
    </location>
</feature>
<dbReference type="InterPro" id="IPR051022">
    <property type="entry name" value="Notch_Cell-Fate_Det"/>
</dbReference>
<keyword evidence="7" id="KW-0221">Differentiation</keyword>
<dbReference type="GO" id="GO:0035239">
    <property type="term" value="P:tube morphogenesis"/>
    <property type="evidence" value="ECO:0007669"/>
    <property type="project" value="UniProtKB-ARBA"/>
</dbReference>
<dbReference type="InterPro" id="IPR026219">
    <property type="entry name" value="Jagged/Serrate"/>
</dbReference>
<name>A0A3N0YTZ5_ANAGA</name>
<dbReference type="Gene3D" id="2.60.40.3510">
    <property type="match status" value="1"/>
</dbReference>
<evidence type="ECO:0000256" key="14">
    <source>
        <dbReference type="PROSITE-ProRule" id="PRU00076"/>
    </source>
</evidence>
<dbReference type="FunFam" id="2.10.25.10:FF:000613">
    <property type="entry name" value="Delta-like protein"/>
    <property type="match status" value="1"/>
</dbReference>
<feature type="transmembrane region" description="Helical" evidence="18">
    <location>
        <begin position="1191"/>
        <end position="1215"/>
    </location>
</feature>
<dbReference type="GO" id="GO:0005112">
    <property type="term" value="F:Notch binding"/>
    <property type="evidence" value="ECO:0007669"/>
    <property type="project" value="InterPro"/>
</dbReference>
<evidence type="ECO:0000256" key="12">
    <source>
        <dbReference type="ARBA" id="ARBA00023157"/>
    </source>
</evidence>
<gene>
    <name evidence="21" type="ORF">DPX16_15991</name>
</gene>
<feature type="disulfide bond" evidence="14">
    <location>
        <begin position="568"/>
        <end position="577"/>
    </location>
</feature>
<evidence type="ECO:0000256" key="11">
    <source>
        <dbReference type="ARBA" id="ARBA00023136"/>
    </source>
</evidence>
<dbReference type="InterPro" id="IPR013032">
    <property type="entry name" value="EGF-like_CS"/>
</dbReference>
<comment type="caution">
    <text evidence="14">Lacks conserved residue(s) required for the propagation of feature annotation.</text>
</comment>
<dbReference type="PROSITE" id="PS01187">
    <property type="entry name" value="EGF_CA"/>
    <property type="match status" value="4"/>
</dbReference>
<dbReference type="Proteomes" id="UP000281406">
    <property type="component" value="Unassembled WGS sequence"/>
</dbReference>
<feature type="disulfide bond" evidence="14">
    <location>
        <begin position="786"/>
        <end position="795"/>
    </location>
</feature>
<dbReference type="InterPro" id="IPR000742">
    <property type="entry name" value="EGF"/>
</dbReference>
<comment type="subcellular location">
    <subcellularLocation>
        <location evidence="1 16">Membrane</location>
        <topology evidence="1 16">Single-pass type I membrane protein</topology>
    </subcellularLocation>
</comment>
<dbReference type="PROSITE" id="PS00010">
    <property type="entry name" value="ASX_HYDROXYL"/>
    <property type="match status" value="7"/>
</dbReference>
<keyword evidence="13" id="KW-0325">Glycoprotein</keyword>
<keyword evidence="10 16" id="KW-1133">Transmembrane helix</keyword>
<evidence type="ECO:0000256" key="4">
    <source>
        <dbReference type="ARBA" id="ARBA00022692"/>
    </source>
</evidence>
<dbReference type="SMART" id="SM00181">
    <property type="entry name" value="EGF"/>
    <property type="match status" value="16"/>
</dbReference>
<dbReference type="PRINTS" id="PR00010">
    <property type="entry name" value="EGFBLOOD"/>
</dbReference>
<evidence type="ECO:0000256" key="2">
    <source>
        <dbReference type="ARBA" id="ARBA00022473"/>
    </source>
</evidence>
<dbReference type="PANTHER" id="PTHR24049">
    <property type="entry name" value="CRUMBS FAMILY MEMBER"/>
    <property type="match status" value="1"/>
</dbReference>
<evidence type="ECO:0000256" key="18">
    <source>
        <dbReference type="SAM" id="Phobius"/>
    </source>
</evidence>
<dbReference type="InterPro" id="IPR018097">
    <property type="entry name" value="EGF_Ca-bd_CS"/>
</dbReference>
<dbReference type="GO" id="GO:0005509">
    <property type="term" value="F:calcium ion binding"/>
    <property type="evidence" value="ECO:0007669"/>
    <property type="project" value="InterPro"/>
</dbReference>
<dbReference type="InterPro" id="IPR009030">
    <property type="entry name" value="Growth_fac_rcpt_cys_sf"/>
</dbReference>
<feature type="disulfide bond" evidence="15">
    <location>
        <begin position="293"/>
        <end position="305"/>
    </location>
</feature>
<evidence type="ECO:0000256" key="10">
    <source>
        <dbReference type="ARBA" id="ARBA00022989"/>
    </source>
</evidence>
<dbReference type="FunFam" id="2.10.25.10:FF:000018">
    <property type="entry name" value="Delta-like 1"/>
    <property type="match status" value="1"/>
</dbReference>
<feature type="disulfide bond" evidence="14">
    <location>
        <begin position="417"/>
        <end position="426"/>
    </location>
</feature>
<comment type="function">
    <text evidence="16">Putative Notch ligand involved in the mediation of Notch signaling.</text>
</comment>
<feature type="compositionally biased region" description="Acidic residues" evidence="17">
    <location>
        <begin position="1272"/>
        <end position="1284"/>
    </location>
</feature>
<dbReference type="SMART" id="SM00051">
    <property type="entry name" value="DSL"/>
    <property type="match status" value="1"/>
</dbReference>
<evidence type="ECO:0000256" key="7">
    <source>
        <dbReference type="ARBA" id="ARBA00022782"/>
    </source>
</evidence>
<feature type="disulfide bond" evidence="14">
    <location>
        <begin position="606"/>
        <end position="615"/>
    </location>
</feature>
<sequence length="1344" mass="146747">VCQSSGYLELQLISVENDKGELANGNCCDGARSARDGLCDQDECDTYLRVCLKEYQVEVTTSGFCTYGTGSSSVLGGNTFQLKGFNGNPNKANDLGTVIIPFQFAWPQMFDSVERGELGVTVVTGVNRRDDDLGISGNGARLAERAAAASVHFDRGGLGLGQPNDHRQQASGSGGPLEERVPWGCLPFRKSVSPALRLDSKQLFLASRSTALFTYRQGAEKGVLLCFTCTVVLAGSSLDGDDLLIERSINRGEMNPGEERRIILYKGQTASIQYSVRVRCDRYYYGNKCNKQCRPRDDYFGHYTCDHFGNMQCMEGWTGPDCKKAICKQGCSELHGICETPGDCVCKYGWQGPLCDECLPYPGCMHGTCVKPWTCTCEKNWGGLLCDKDLNYCGTHKPCVNGGTCLNTEPDEYFCSCPEGYSGKNCHIAEHACMSNPCANGGTCHELASGFECQCPPGWDGPTCAKDKDECTSNPCAHGGTCFDLENGFDCLCPPQWTGKTCQIDVNSCYGQCQNGGTCQDGRHGYVCQCQPGFMGRHCEVQQSRCASAPCQNGGRCRSLATGYECECQYGYTGTNCEVQVDLCSPNPCQNKAQCHSLQGDFYCACTDEYEGKTCSQLRDHCKTSTCQVIDSCTIAVTTNGTAKAVRHILSNVCGPHGRCISQSGGNFTCACQPGFTGTYCHENINDCASNPCYSGGTCIDDIDSFRCVCPDGFDGQLCDLDVNECSGEPCLNGGFCVDLLNDFYCRCTDNWKGKTCNSRDNQCDSSTCANGGTCYDHGDSFRCACPSGWGGSTCNTAMNSSCESGPCLNGGTCIGGGSIFTCICKDGWEGPTCAQDVDDCNPHPCYNGGQCVDGVNWFRCECAPGFAGPDCRINIDECQSSPCSYGATCVDEINGYRCLCPVGRAGPRCQEFIGVGKACDRSGLQLHHGDRWEDGCNSCQCMNGNIRCTKVHCGRQPCMLQSDSGEPQHPLCPLGQKCVAHDFLSCLRPPCSKLGICSTSESLQPIRTQCLPNNGYLDDNCAHVTLVFDSDSVPQGTTAEGVCTELTYLPITRKLAKDHTLFILCDQSPSNHKAVEVAMISGEGAVTFYGVSSRKTLLCADVISSALGRPPLNPVWLYPDCYHRKITCGLIMKFKGKSYEQNDFVEGRAQIQDVVRSIIDVLSKPHNSTLLLAVREVRVDTQDPRPQVGYLIPLLCVLFVVLWISCVIVCVWWFRRRRKARQREDTQMEESINNQRGTLLSARTPHKDNTDPLQENKNLLYPLDRVGDGAEREDEEEEGDEESDRGVVLHKCSSLAYSKGDAVYTIHTTAQNQPHRTHYISKDNRCKNNVNESLSEHMKDHYV</sequence>
<evidence type="ECO:0000259" key="20">
    <source>
        <dbReference type="PROSITE" id="PS51051"/>
    </source>
</evidence>
<dbReference type="GO" id="GO:0009953">
    <property type="term" value="P:dorsal/ventral pattern formation"/>
    <property type="evidence" value="ECO:0007669"/>
    <property type="project" value="UniProtKB-ARBA"/>
</dbReference>
<feature type="domain" description="EGF-like" evidence="19">
    <location>
        <begin position="837"/>
        <end position="873"/>
    </location>
</feature>
<comment type="caution">
    <text evidence="21">The sequence shown here is derived from an EMBL/GenBank/DDBJ whole genome shotgun (WGS) entry which is preliminary data.</text>
</comment>
<evidence type="ECO:0000256" key="1">
    <source>
        <dbReference type="ARBA" id="ARBA00004479"/>
    </source>
</evidence>
<feature type="domain" description="DSL" evidence="20">
    <location>
        <begin position="278"/>
        <end position="322"/>
    </location>
</feature>
<dbReference type="GO" id="GO:0048666">
    <property type="term" value="P:neuron development"/>
    <property type="evidence" value="ECO:0007669"/>
    <property type="project" value="UniProtKB-ARBA"/>
</dbReference>
<dbReference type="FunFam" id="2.10.25.10:FF:000061">
    <property type="entry name" value="Delta-like protein"/>
    <property type="match status" value="2"/>
</dbReference>
<feature type="domain" description="EGF-like" evidence="19">
    <location>
        <begin position="644"/>
        <end position="682"/>
    </location>
</feature>
<organism evidence="21 22">
    <name type="scientific">Anabarilius grahami</name>
    <name type="common">Kanglang fish</name>
    <name type="synonym">Barilius grahami</name>
    <dbReference type="NCBI Taxonomy" id="495550"/>
    <lineage>
        <taxon>Eukaryota</taxon>
        <taxon>Metazoa</taxon>
        <taxon>Chordata</taxon>
        <taxon>Craniata</taxon>
        <taxon>Vertebrata</taxon>
        <taxon>Euteleostomi</taxon>
        <taxon>Actinopterygii</taxon>
        <taxon>Neopterygii</taxon>
        <taxon>Teleostei</taxon>
        <taxon>Ostariophysi</taxon>
        <taxon>Cypriniformes</taxon>
        <taxon>Xenocyprididae</taxon>
        <taxon>Xenocypridinae</taxon>
        <taxon>Xenocypridinae incertae sedis</taxon>
        <taxon>Anabarilius</taxon>
    </lineage>
</organism>
<feature type="disulfide bond" evidence="14">
    <location>
        <begin position="493"/>
        <end position="502"/>
    </location>
</feature>
<feature type="domain" description="EGF-like" evidence="19">
    <location>
        <begin position="467"/>
        <end position="503"/>
    </location>
</feature>
<dbReference type="CDD" id="cd00054">
    <property type="entry name" value="EGF_CA"/>
    <property type="match status" value="12"/>
</dbReference>
<dbReference type="PROSITE" id="PS51051">
    <property type="entry name" value="DSL"/>
    <property type="match status" value="1"/>
</dbReference>
<keyword evidence="3 14" id="KW-0245">EGF-like domain</keyword>
<dbReference type="GO" id="GO:1901222">
    <property type="term" value="P:regulation of non-canonical NF-kappaB signal transduction"/>
    <property type="evidence" value="ECO:0007669"/>
    <property type="project" value="UniProtKB-ARBA"/>
</dbReference>
<dbReference type="Pfam" id="PF01414">
    <property type="entry name" value="DSL"/>
    <property type="match status" value="1"/>
</dbReference>
<dbReference type="SMART" id="SM00179">
    <property type="entry name" value="EGF_CA"/>
    <property type="match status" value="13"/>
</dbReference>
<dbReference type="Gene3D" id="2.10.25.10">
    <property type="entry name" value="Laminin"/>
    <property type="match status" value="14"/>
</dbReference>
<feature type="disulfide bond" evidence="14">
    <location>
        <begin position="455"/>
        <end position="464"/>
    </location>
</feature>
<feature type="disulfide bond" evidence="14">
    <location>
        <begin position="710"/>
        <end position="719"/>
    </location>
</feature>
<dbReference type="Gene3D" id="2.10.25.140">
    <property type="match status" value="1"/>
</dbReference>
<dbReference type="SUPFAM" id="SSF57196">
    <property type="entry name" value="EGF/Laminin"/>
    <property type="match status" value="10"/>
</dbReference>
<feature type="domain" description="EGF-like" evidence="19">
    <location>
        <begin position="580"/>
        <end position="616"/>
    </location>
</feature>
<keyword evidence="8" id="KW-0832">Ubl conjugation</keyword>
<feature type="non-terminal residue" evidence="21">
    <location>
        <position position="1"/>
    </location>
</feature>
<feature type="disulfide bond" evidence="14">
    <location>
        <begin position="825"/>
        <end position="834"/>
    </location>
</feature>
<feature type="domain" description="EGF-like" evidence="19">
    <location>
        <begin position="505"/>
        <end position="540"/>
    </location>
</feature>
<dbReference type="Pfam" id="PF21700">
    <property type="entry name" value="EGF_DL_JAG"/>
    <property type="match status" value="1"/>
</dbReference>
<feature type="domain" description="EGF-like" evidence="19">
    <location>
        <begin position="760"/>
        <end position="796"/>
    </location>
</feature>
<keyword evidence="9" id="KW-0914">Notch signaling pathway</keyword>
<dbReference type="EMBL" id="RJVU01026577">
    <property type="protein sequence ID" value="ROL49665.1"/>
    <property type="molecule type" value="Genomic_DNA"/>
</dbReference>
<dbReference type="Pfam" id="PF23575">
    <property type="entry name" value="JAG1"/>
    <property type="match status" value="1"/>
</dbReference>
<dbReference type="FunFam" id="2.10.25.10:FF:000472">
    <property type="entry name" value="Uncharacterized protein, isoform A"/>
    <property type="match status" value="1"/>
</dbReference>
<evidence type="ECO:0000256" key="3">
    <source>
        <dbReference type="ARBA" id="ARBA00022536"/>
    </source>
</evidence>
<dbReference type="SUPFAM" id="SSF57603">
    <property type="entry name" value="FnI-like domain"/>
    <property type="match status" value="1"/>
</dbReference>
<dbReference type="SUPFAM" id="SSF57184">
    <property type="entry name" value="Growth factor receptor domain"/>
    <property type="match status" value="1"/>
</dbReference>
<feature type="disulfide bond" evidence="15">
    <location>
        <begin position="313"/>
        <end position="322"/>
    </location>
</feature>
<dbReference type="PRINTS" id="PR02059">
    <property type="entry name" value="JAGGEDFAMILY"/>
</dbReference>
<proteinExistence type="predicted"/>
<feature type="disulfide bond" evidence="14">
    <location>
        <begin position="901"/>
        <end position="910"/>
    </location>
</feature>
<dbReference type="GO" id="GO:0055123">
    <property type="term" value="P:digestive system development"/>
    <property type="evidence" value="ECO:0007669"/>
    <property type="project" value="UniProtKB-ARBA"/>
</dbReference>
<evidence type="ECO:0000256" key="9">
    <source>
        <dbReference type="ARBA" id="ARBA00022976"/>
    </source>
</evidence>
<feature type="domain" description="EGF-like" evidence="19">
    <location>
        <begin position="983"/>
        <end position="1023"/>
    </location>
</feature>
<evidence type="ECO:0000256" key="15">
    <source>
        <dbReference type="PROSITE-ProRule" id="PRU00377"/>
    </source>
</evidence>
<protein>
    <recommendedName>
        <fullName evidence="16">Delta-like protein</fullName>
    </recommendedName>
</protein>
<keyword evidence="22" id="KW-1185">Reference proteome</keyword>
<dbReference type="InterPro" id="IPR001881">
    <property type="entry name" value="EGF-like_Ca-bd_dom"/>
</dbReference>
<keyword evidence="5 16" id="KW-0732">Signal</keyword>
<dbReference type="GO" id="GO:0030855">
    <property type="term" value="P:epithelial cell differentiation"/>
    <property type="evidence" value="ECO:0007669"/>
    <property type="project" value="UniProtKB-ARBA"/>
</dbReference>
<dbReference type="GO" id="GO:0048598">
    <property type="term" value="P:embryonic morphogenesis"/>
    <property type="evidence" value="ECO:0007669"/>
    <property type="project" value="UniProtKB-ARBA"/>
</dbReference>
<dbReference type="SMART" id="SM00215">
    <property type="entry name" value="VWC_out"/>
    <property type="match status" value="1"/>
</dbReference>
<dbReference type="GO" id="GO:0007219">
    <property type="term" value="P:Notch signaling pathway"/>
    <property type="evidence" value="ECO:0007669"/>
    <property type="project" value="UniProtKB-KW"/>
</dbReference>
<dbReference type="Pfam" id="PF12661">
    <property type="entry name" value="hEGF"/>
    <property type="match status" value="4"/>
</dbReference>
<keyword evidence="12 14" id="KW-1015">Disulfide bond</keyword>
<reference evidence="21 22" key="1">
    <citation type="submission" date="2018-10" db="EMBL/GenBank/DDBJ databases">
        <title>Genome assembly for a Yunnan-Guizhou Plateau 3E fish, Anabarilius grahami (Regan), and its evolutionary and genetic applications.</title>
        <authorList>
            <person name="Jiang W."/>
        </authorList>
    </citation>
    <scope>NUCLEOTIDE SEQUENCE [LARGE SCALE GENOMIC DNA]</scope>
    <source>
        <strain evidence="21">AG-KIZ</strain>
        <tissue evidence="21">Muscle</tissue>
    </source>
</reference>
<dbReference type="Pfam" id="PF00008">
    <property type="entry name" value="EGF"/>
    <property type="match status" value="8"/>
</dbReference>
<dbReference type="PROSITE" id="PS50026">
    <property type="entry name" value="EGF_3"/>
    <property type="match status" value="15"/>
</dbReference>
<keyword evidence="2 16" id="KW-0217">Developmental protein</keyword>
<dbReference type="GO" id="GO:0030878">
    <property type="term" value="P:thyroid gland development"/>
    <property type="evidence" value="ECO:0007669"/>
    <property type="project" value="UniProtKB-ARBA"/>
</dbReference>
<evidence type="ECO:0000256" key="17">
    <source>
        <dbReference type="SAM" id="MobiDB-lite"/>
    </source>
</evidence>
<feature type="disulfide bond" evidence="14">
    <location>
        <begin position="530"/>
        <end position="539"/>
    </location>
</feature>
<dbReference type="OrthoDB" id="283575at2759"/>
<dbReference type="InterPro" id="IPR001007">
    <property type="entry name" value="VWF_dom"/>
</dbReference>
<feature type="domain" description="EGF-like" evidence="19">
    <location>
        <begin position="389"/>
        <end position="427"/>
    </location>
</feature>
<dbReference type="PROSITE" id="PS00022">
    <property type="entry name" value="EGF_1"/>
    <property type="match status" value="14"/>
</dbReference>
<dbReference type="FunFam" id="2.10.25.10:FF:000095">
    <property type="entry name" value="Notch, isoform B"/>
    <property type="match status" value="1"/>
</dbReference>
<feature type="domain" description="EGF-like" evidence="19">
    <location>
        <begin position="799"/>
        <end position="835"/>
    </location>
</feature>
<evidence type="ECO:0000256" key="6">
    <source>
        <dbReference type="ARBA" id="ARBA00022737"/>
    </source>
</evidence>
<feature type="region of interest" description="Disordered" evidence="17">
    <location>
        <begin position="158"/>
        <end position="178"/>
    </location>
</feature>
<dbReference type="GO" id="GO:0045597">
    <property type="term" value="P:positive regulation of cell differentiation"/>
    <property type="evidence" value="ECO:0007669"/>
    <property type="project" value="UniProtKB-ARBA"/>
</dbReference>
<dbReference type="FunFam" id="2.10.25.140:FF:000001">
    <property type="entry name" value="Delta-like protein"/>
    <property type="match status" value="1"/>
</dbReference>
<dbReference type="InterPro" id="IPR001774">
    <property type="entry name" value="DSL"/>
</dbReference>
<feature type="disulfide bond" evidence="14">
    <location>
        <begin position="509"/>
        <end position="519"/>
    </location>
</feature>
<feature type="domain" description="EGF-like" evidence="19">
    <location>
        <begin position="722"/>
        <end position="758"/>
    </location>
</feature>
<dbReference type="FunFam" id="2.10.25.10:FF:000117">
    <property type="entry name" value="Delta-like protein"/>
    <property type="match status" value="1"/>
</dbReference>
<evidence type="ECO:0000313" key="22">
    <source>
        <dbReference type="Proteomes" id="UP000281406"/>
    </source>
</evidence>
<keyword evidence="6 16" id="KW-0677">Repeat</keyword>
<feature type="disulfide bond" evidence="14">
    <location>
        <begin position="863"/>
        <end position="872"/>
    </location>
</feature>
<feature type="disulfide bond" evidence="14">
    <location>
        <begin position="748"/>
        <end position="757"/>
    </location>
</feature>
<feature type="disulfide bond" evidence="14">
    <location>
        <begin position="672"/>
        <end position="681"/>
    </location>
</feature>
<feature type="compositionally biased region" description="Polar residues" evidence="17">
    <location>
        <begin position="1230"/>
        <end position="1239"/>
    </location>
</feature>
<feature type="disulfide bond" evidence="14">
    <location>
        <begin position="346"/>
        <end position="355"/>
    </location>
</feature>
<dbReference type="InterPro" id="IPR011651">
    <property type="entry name" value="Notch_ligand_N"/>
</dbReference>
<evidence type="ECO:0000313" key="21">
    <source>
        <dbReference type="EMBL" id="ROL49665.1"/>
    </source>
</evidence>
<dbReference type="PROSITE" id="PS01186">
    <property type="entry name" value="EGF_2"/>
    <property type="match status" value="9"/>
</dbReference>
<feature type="domain" description="EGF-like" evidence="19">
    <location>
        <begin position="875"/>
        <end position="911"/>
    </location>
</feature>
<keyword evidence="11 16" id="KW-0472">Membrane</keyword>
<dbReference type="FunFam" id="2.10.25.10:FF:000007">
    <property type="entry name" value="Delta-like protein"/>
    <property type="match status" value="2"/>
</dbReference>
<dbReference type="FunFam" id="2.10.25.10:FF:000148">
    <property type="entry name" value="Delta-like protein"/>
    <property type="match status" value="1"/>
</dbReference>